<reference evidence="1" key="1">
    <citation type="journal article" date="2019" name="bioRxiv">
        <title>The Genome of the Zebra Mussel, Dreissena polymorpha: A Resource for Invasive Species Research.</title>
        <authorList>
            <person name="McCartney M.A."/>
            <person name="Auch B."/>
            <person name="Kono T."/>
            <person name="Mallez S."/>
            <person name="Zhang Y."/>
            <person name="Obille A."/>
            <person name="Becker A."/>
            <person name="Abrahante J.E."/>
            <person name="Garbe J."/>
            <person name="Badalamenti J.P."/>
            <person name="Herman A."/>
            <person name="Mangelson H."/>
            <person name="Liachko I."/>
            <person name="Sullivan S."/>
            <person name="Sone E.D."/>
            <person name="Koren S."/>
            <person name="Silverstein K.A.T."/>
            <person name="Beckman K.B."/>
            <person name="Gohl D.M."/>
        </authorList>
    </citation>
    <scope>NUCLEOTIDE SEQUENCE</scope>
    <source>
        <strain evidence="1">Duluth1</strain>
        <tissue evidence="1">Whole animal</tissue>
    </source>
</reference>
<dbReference type="Proteomes" id="UP000828390">
    <property type="component" value="Unassembled WGS sequence"/>
</dbReference>
<protein>
    <submittedName>
        <fullName evidence="1">Uncharacterized protein</fullName>
    </submittedName>
</protein>
<name>A0A9D4CUC9_DREPO</name>
<evidence type="ECO:0000313" key="2">
    <source>
        <dbReference type="Proteomes" id="UP000828390"/>
    </source>
</evidence>
<dbReference type="EMBL" id="JAIWYP010000012">
    <property type="protein sequence ID" value="KAH3731011.1"/>
    <property type="molecule type" value="Genomic_DNA"/>
</dbReference>
<sequence>MVPDKAEKVTRYRHLEAGAVGARNNTNRAIHCRSPGWMQHSLFLSSPIHQVGNNGKYRKRNCRKNTLNMRKEALQLAHHRTSPDQAVRFRSYINGLRAQNKF</sequence>
<keyword evidence="2" id="KW-1185">Reference proteome</keyword>
<dbReference type="AlphaFoldDB" id="A0A9D4CUC9"/>
<proteinExistence type="predicted"/>
<comment type="caution">
    <text evidence="1">The sequence shown here is derived from an EMBL/GenBank/DDBJ whole genome shotgun (WGS) entry which is preliminary data.</text>
</comment>
<organism evidence="1 2">
    <name type="scientific">Dreissena polymorpha</name>
    <name type="common">Zebra mussel</name>
    <name type="synonym">Mytilus polymorpha</name>
    <dbReference type="NCBI Taxonomy" id="45954"/>
    <lineage>
        <taxon>Eukaryota</taxon>
        <taxon>Metazoa</taxon>
        <taxon>Spiralia</taxon>
        <taxon>Lophotrochozoa</taxon>
        <taxon>Mollusca</taxon>
        <taxon>Bivalvia</taxon>
        <taxon>Autobranchia</taxon>
        <taxon>Heteroconchia</taxon>
        <taxon>Euheterodonta</taxon>
        <taxon>Imparidentia</taxon>
        <taxon>Neoheterodontei</taxon>
        <taxon>Myida</taxon>
        <taxon>Dreissenoidea</taxon>
        <taxon>Dreissenidae</taxon>
        <taxon>Dreissena</taxon>
    </lineage>
</organism>
<evidence type="ECO:0000313" key="1">
    <source>
        <dbReference type="EMBL" id="KAH3731011.1"/>
    </source>
</evidence>
<gene>
    <name evidence="1" type="ORF">DPMN_057016</name>
</gene>
<accession>A0A9D4CUC9</accession>
<reference evidence="1" key="2">
    <citation type="submission" date="2020-11" db="EMBL/GenBank/DDBJ databases">
        <authorList>
            <person name="McCartney M.A."/>
            <person name="Auch B."/>
            <person name="Kono T."/>
            <person name="Mallez S."/>
            <person name="Becker A."/>
            <person name="Gohl D.M."/>
            <person name="Silverstein K.A.T."/>
            <person name="Koren S."/>
            <person name="Bechman K.B."/>
            <person name="Herman A."/>
            <person name="Abrahante J.E."/>
            <person name="Garbe J."/>
        </authorList>
    </citation>
    <scope>NUCLEOTIDE SEQUENCE</scope>
    <source>
        <strain evidence="1">Duluth1</strain>
        <tissue evidence="1">Whole animal</tissue>
    </source>
</reference>